<dbReference type="Pfam" id="PF00149">
    <property type="entry name" value="Metallophos"/>
    <property type="match status" value="1"/>
</dbReference>
<dbReference type="GO" id="GO:0016020">
    <property type="term" value="C:membrane"/>
    <property type="evidence" value="ECO:0007669"/>
    <property type="project" value="GOC"/>
</dbReference>
<dbReference type="GO" id="GO:0008758">
    <property type="term" value="F:UDP-2,3-diacylglucosamine hydrolase activity"/>
    <property type="evidence" value="ECO:0007669"/>
    <property type="project" value="TreeGrafter"/>
</dbReference>
<name>A0AAU6Q0H8_9DEIO</name>
<protein>
    <submittedName>
        <fullName evidence="5">Metallophosphoesterase</fullName>
    </submittedName>
</protein>
<keyword evidence="1" id="KW-0479">Metal-binding</keyword>
<proteinExistence type="predicted"/>
<dbReference type="RefSeq" id="WP_339094857.1">
    <property type="nucleotide sequence ID" value="NZ_CP149782.1"/>
</dbReference>
<gene>
    <name evidence="5" type="ORF">WDJ50_10475</name>
</gene>
<feature type="region of interest" description="Disordered" evidence="3">
    <location>
        <begin position="1"/>
        <end position="57"/>
    </location>
</feature>
<dbReference type="EMBL" id="CP149782">
    <property type="protein sequence ID" value="WYF43836.1"/>
    <property type="molecule type" value="Genomic_DNA"/>
</dbReference>
<dbReference type="InterPro" id="IPR051158">
    <property type="entry name" value="Metallophosphoesterase_sf"/>
</dbReference>
<accession>A0AAU6Q0H8</accession>
<evidence type="ECO:0000256" key="3">
    <source>
        <dbReference type="SAM" id="MobiDB-lite"/>
    </source>
</evidence>
<feature type="domain" description="Calcineurin-like phosphoesterase" evidence="4">
    <location>
        <begin position="102"/>
        <end position="277"/>
    </location>
</feature>
<evidence type="ECO:0000313" key="5">
    <source>
        <dbReference type="EMBL" id="WYF43836.1"/>
    </source>
</evidence>
<evidence type="ECO:0000256" key="1">
    <source>
        <dbReference type="ARBA" id="ARBA00022723"/>
    </source>
</evidence>
<dbReference type="CDD" id="cd07385">
    <property type="entry name" value="MPP_YkuE_C"/>
    <property type="match status" value="1"/>
</dbReference>
<dbReference type="InterPro" id="IPR004843">
    <property type="entry name" value="Calcineurin-like_PHP"/>
</dbReference>
<keyword evidence="2" id="KW-0378">Hydrolase</keyword>
<dbReference type="InterPro" id="IPR029052">
    <property type="entry name" value="Metallo-depent_PP-like"/>
</dbReference>
<dbReference type="Gene3D" id="3.60.21.10">
    <property type="match status" value="1"/>
</dbReference>
<evidence type="ECO:0000259" key="4">
    <source>
        <dbReference type="Pfam" id="PF00149"/>
    </source>
</evidence>
<dbReference type="SUPFAM" id="SSF56300">
    <property type="entry name" value="Metallo-dependent phosphatases"/>
    <property type="match status" value="1"/>
</dbReference>
<dbReference type="GO" id="GO:0046872">
    <property type="term" value="F:metal ion binding"/>
    <property type="evidence" value="ECO:0007669"/>
    <property type="project" value="UniProtKB-KW"/>
</dbReference>
<organism evidence="5">
    <name type="scientific">Deinococcus sp. VB142</name>
    <dbReference type="NCBI Taxonomy" id="3112952"/>
    <lineage>
        <taxon>Bacteria</taxon>
        <taxon>Thermotogati</taxon>
        <taxon>Deinococcota</taxon>
        <taxon>Deinococci</taxon>
        <taxon>Deinococcales</taxon>
        <taxon>Deinococcaceae</taxon>
        <taxon>Deinococcus</taxon>
    </lineage>
</organism>
<feature type="region of interest" description="Disordered" evidence="3">
    <location>
        <begin position="341"/>
        <end position="363"/>
    </location>
</feature>
<sequence>MTDTALKKSLDAQTIFPNGVRRRKYGTERREGDGGAFPTSPKNSSVPYDAPPVSPDPQRRALLRGLVGGGLLLGGGAAVTQGYRFGVVPQSFALPGLTRPVRVALLTDLHYGLYIGAGSVREWVDATLAQRPDLILLGGDLLDTGDPAAQEPLLNELGRLRAPLGVYGVWGNHDYGSFGRYGSRRRGPGRDDWQQERTRLSAALGDQGVTMLRDEGRALRDDLWLGGVDDLWYGQPDPERALRGAGTRATLLLSHNPDLLLTMAARPGLVLSGHTHGGQVRLPLLGALTVPADPRFTMGWVQGPQGVTGYVSRGLGMSGVPLRNLCPPEITLLTLTPDSRTDFGRVSPSGAELGSGMRAGHDN</sequence>
<reference evidence="5" key="1">
    <citation type="submission" date="2024-03" db="EMBL/GenBank/DDBJ databases">
        <title>Deinococcus weizhi sp. nov., isolated from human skin.</title>
        <authorList>
            <person name="Wei Z."/>
            <person name="Tian F."/>
            <person name="Yang C."/>
            <person name="Xin L.T."/>
            <person name="Wen Z.J."/>
            <person name="Lan K.C."/>
            <person name="Yu L."/>
            <person name="Zhe W."/>
            <person name="Dan F.D."/>
            <person name="Jun W."/>
            <person name="Rui Z."/>
            <person name="Yong X.J."/>
            <person name="Ting Y."/>
            <person name="Wei X."/>
            <person name="Xu Z.G."/>
            <person name="Xin Z."/>
            <person name="Dong F.G."/>
            <person name="Ni X.M."/>
            <person name="Zheng M.G."/>
            <person name="Chun Y."/>
            <person name="Qian W.X."/>
        </authorList>
    </citation>
    <scope>NUCLEOTIDE SEQUENCE</scope>
    <source>
        <strain evidence="5">VB142</strain>
    </source>
</reference>
<dbReference type="GO" id="GO:0009245">
    <property type="term" value="P:lipid A biosynthetic process"/>
    <property type="evidence" value="ECO:0007669"/>
    <property type="project" value="TreeGrafter"/>
</dbReference>
<dbReference type="AlphaFoldDB" id="A0AAU6Q0H8"/>
<feature type="compositionally biased region" description="Basic and acidic residues" evidence="3">
    <location>
        <begin position="1"/>
        <end position="10"/>
    </location>
</feature>
<evidence type="ECO:0000256" key="2">
    <source>
        <dbReference type="ARBA" id="ARBA00022801"/>
    </source>
</evidence>
<dbReference type="PANTHER" id="PTHR31302:SF31">
    <property type="entry name" value="PHOSPHODIESTERASE YAEI"/>
    <property type="match status" value="1"/>
</dbReference>
<dbReference type="PANTHER" id="PTHR31302">
    <property type="entry name" value="TRANSMEMBRANE PROTEIN WITH METALLOPHOSPHOESTERASE DOMAIN-RELATED"/>
    <property type="match status" value="1"/>
</dbReference>